<evidence type="ECO:0000313" key="2">
    <source>
        <dbReference type="EMBL" id="MBY82185.1"/>
    </source>
</evidence>
<evidence type="ECO:0000256" key="1">
    <source>
        <dbReference type="SAM" id="MobiDB-lite"/>
    </source>
</evidence>
<sequence length="104" mass="11725">MSKTNQPFSVRETDANKPNHLTTCYAKGKTPVEMSPNEFFAAVLADDRVRALPPGRHLLRIIDPTARDTITLHNGIPLWGPFVFLSRVRKLEIAVMSRGETFFT</sequence>
<feature type="region of interest" description="Disordered" evidence="1">
    <location>
        <begin position="1"/>
        <end position="21"/>
    </location>
</feature>
<proteinExistence type="predicted"/>
<gene>
    <name evidence="2" type="ORF">g.185754</name>
</gene>
<reference evidence="2" key="1">
    <citation type="submission" date="2018-04" db="EMBL/GenBank/DDBJ databases">
        <title>Transcriptome assembly of Sipha flava.</title>
        <authorList>
            <person name="Scully E.D."/>
            <person name="Geib S.M."/>
            <person name="Palmer N.A."/>
            <person name="Koch K."/>
            <person name="Bradshaw J."/>
            <person name="Heng-Moss T."/>
            <person name="Sarath G."/>
        </authorList>
    </citation>
    <scope>NUCLEOTIDE SEQUENCE</scope>
</reference>
<protein>
    <submittedName>
        <fullName evidence="2">Uncharacterized protein</fullName>
    </submittedName>
</protein>
<dbReference type="AlphaFoldDB" id="A0A2S2QWT1"/>
<organism evidence="2">
    <name type="scientific">Sipha flava</name>
    <name type="common">yellow sugarcane aphid</name>
    <dbReference type="NCBI Taxonomy" id="143950"/>
    <lineage>
        <taxon>Eukaryota</taxon>
        <taxon>Metazoa</taxon>
        <taxon>Ecdysozoa</taxon>
        <taxon>Arthropoda</taxon>
        <taxon>Hexapoda</taxon>
        <taxon>Insecta</taxon>
        <taxon>Pterygota</taxon>
        <taxon>Neoptera</taxon>
        <taxon>Paraneoptera</taxon>
        <taxon>Hemiptera</taxon>
        <taxon>Sternorrhyncha</taxon>
        <taxon>Aphidomorpha</taxon>
        <taxon>Aphidoidea</taxon>
        <taxon>Aphididae</taxon>
        <taxon>Sipha</taxon>
    </lineage>
</organism>
<dbReference type="EMBL" id="GGMS01012982">
    <property type="protein sequence ID" value="MBY82185.1"/>
    <property type="molecule type" value="Transcribed_RNA"/>
</dbReference>
<accession>A0A2S2QWT1</accession>
<name>A0A2S2QWT1_9HEMI</name>